<feature type="non-terminal residue" evidence="1">
    <location>
        <position position="1"/>
    </location>
</feature>
<dbReference type="Proteomes" id="UP001241169">
    <property type="component" value="Unassembled WGS sequence"/>
</dbReference>
<dbReference type="EMBL" id="MOPA01000024">
    <property type="protein sequence ID" value="KAK1516664.1"/>
    <property type="molecule type" value="Genomic_DNA"/>
</dbReference>
<dbReference type="RefSeq" id="XP_060340706.1">
    <property type="nucleotide sequence ID" value="XM_060500525.1"/>
</dbReference>
<dbReference type="GeneID" id="85384424"/>
<reference evidence="1 2" key="1">
    <citation type="submission" date="2016-10" db="EMBL/GenBank/DDBJ databases">
        <title>The genome sequence of Colletotrichum fioriniae PJ7.</title>
        <authorList>
            <person name="Baroncelli R."/>
        </authorList>
    </citation>
    <scope>NUCLEOTIDE SEQUENCE [LARGE SCALE GENOMIC DNA]</scope>
    <source>
        <strain evidence="1 2">IMI 384185</strain>
    </source>
</reference>
<accession>A0ABQ9RXL1</accession>
<gene>
    <name evidence="1" type="ORF">CPAR01_16280</name>
</gene>
<evidence type="ECO:0000313" key="2">
    <source>
        <dbReference type="Proteomes" id="UP001241169"/>
    </source>
</evidence>
<keyword evidence="2" id="KW-1185">Reference proteome</keyword>
<evidence type="ECO:0000313" key="1">
    <source>
        <dbReference type="EMBL" id="KAK1516664.1"/>
    </source>
</evidence>
<organism evidence="1 2">
    <name type="scientific">Colletotrichum paranaense</name>
    <dbReference type="NCBI Taxonomy" id="1914294"/>
    <lineage>
        <taxon>Eukaryota</taxon>
        <taxon>Fungi</taxon>
        <taxon>Dikarya</taxon>
        <taxon>Ascomycota</taxon>
        <taxon>Pezizomycotina</taxon>
        <taxon>Sordariomycetes</taxon>
        <taxon>Hypocreomycetidae</taxon>
        <taxon>Glomerellales</taxon>
        <taxon>Glomerellaceae</taxon>
        <taxon>Colletotrichum</taxon>
        <taxon>Colletotrichum acutatum species complex</taxon>
    </lineage>
</organism>
<name>A0ABQ9RXL1_9PEZI</name>
<protein>
    <submittedName>
        <fullName evidence="1">Uncharacterized protein</fullName>
    </submittedName>
</protein>
<proteinExistence type="predicted"/>
<sequence>VPIWLRQRTSPSVIIPFFLLFGHPLRHLGSPPVVVPAYLLSRPNNKSASHHQLGSAVLRPAQPFAFLAGGTQFVLSASLRLQLQAVLFAFIVVWSATYLQLQCVWPLIQHFVGSSTSDDRRSLHRNGDAVSFGLSSPTACLQFPALASRSAKRLCSVTSTFTSNSTLSVQTTTTNHRYHHQRYCSERDIANRTTCFALTPQTRRAAAPH</sequence>
<comment type="caution">
    <text evidence="1">The sequence shown here is derived from an EMBL/GenBank/DDBJ whole genome shotgun (WGS) entry which is preliminary data.</text>
</comment>